<proteinExistence type="predicted"/>
<dbReference type="PANTHER" id="PTHR19959">
    <property type="entry name" value="KINESIN LIGHT CHAIN"/>
    <property type="match status" value="1"/>
</dbReference>
<reference evidence="1 2" key="1">
    <citation type="submission" date="2020-06" db="EMBL/GenBank/DDBJ databases">
        <title>Nonomuraea sp. SMC257, a novel actinomycete isolated from soil.</title>
        <authorList>
            <person name="Chanama M."/>
        </authorList>
    </citation>
    <scope>NUCLEOTIDE SEQUENCE [LARGE SCALE GENOMIC DNA]</scope>
    <source>
        <strain evidence="1 2">SMC257</strain>
    </source>
</reference>
<sequence>MSAKRGLKRVSQQAHATGLAQVFQAAGNQIIYKDGEPYRWASWPSPAPPPAKAQDWEQPSDLLRAANAVVDFTGRDALLGELHAWRDRAGARVAGREGVAVELIHGPGGQGKTRLAGRVAEVWQGEGWVVLSAHHRRDRSAPKAFAVPDFERAAGVLVVVDYAERWDTGDLLTLLGDTLIGGRLPVRVLLLARPSGTWWQSLRGRIKRDLHVTATSRELKPLESEAGITRQGLFAAARDRFADLLERPDARQVDPPEALEWHEAYSLVLTVQMAALAAVLTAGSGQGPPSDPVEVSQVLLARERDHWEALHDRREKPLATSPDAMGQLVYTATLTGRLGHADGLAAVEGAAIESREHPGQLLKDHAVCYPPSETFGTAQSAPPVAGDGEITVLEPLYPDRLGEDFLALSTPRHSHDFPADSWAALAPARLLTAPGEASEPGAGSGRVPVWIRHGLITLIEASRRWPHLAQRQLYPLLTARPELALHAGGAALARLARLDDIDPALLEKIEAILPGHRHIDLDIGIAALAVRLAEYRLPDADPVARAYIHHKLARHLSNAGLHIRALAEGQEATRRWRRLAEFNRDAYLPDLATSLNNQANLQAEAGQRDEAMPIIAEAVRMHRELAELNPDAYLPGLAASLNSHAALLAETGQRDEAVPIIAEAVHMHRELAELNPDAYLPGLAVSLNNRANLLAETGQRREAVPISAEAVCLRRELAELNRAAYLPDLAVSLYSHAKRLAETGQRDEAVPIIAEAVRLERELAELNPDAYLPGLAASLNSHAALLAETGQRDEAVLISEEAVCLRRELAELNRAAYLPDLAASLNNHSLALAETGQRDEAVLISEEAVCLRRELVELNRDAYLPNLATSLNNHSLRLAETGQRDEAVTVSEEVLRLHRELVELNRDAYLPNLATSLNNHAAHLAETGQRREAVPISEETVRLRRELVELNRDAYLPDLAGSLSNHAALLAETRQRPGRRAGTGWRSWWRGKFRRRARDEAVMVCGEAVRMHRELVELNRAAYLPNLAASLNNHAHLLAETGQRDEAVTVIAEAVRLYGELVELNRDAYLPDYIQSLTAFGKVLVDGARFREAIAPLVEAFIAGEHLPEYAQGILYRVADLLHHAYVADVDGVSEEFRKVTGEDVPDEMK</sequence>
<comment type="caution">
    <text evidence="1">The sequence shown here is derived from an EMBL/GenBank/DDBJ whole genome shotgun (WGS) entry which is preliminary data.</text>
</comment>
<evidence type="ECO:0000313" key="2">
    <source>
        <dbReference type="Proteomes" id="UP000586042"/>
    </source>
</evidence>
<dbReference type="SUPFAM" id="SSF52540">
    <property type="entry name" value="P-loop containing nucleoside triphosphate hydrolases"/>
    <property type="match status" value="1"/>
</dbReference>
<dbReference type="PANTHER" id="PTHR19959:SF119">
    <property type="entry name" value="FUNGAL LIPASE-LIKE DOMAIN-CONTAINING PROTEIN"/>
    <property type="match status" value="1"/>
</dbReference>
<dbReference type="EMBL" id="JABWGN010000010">
    <property type="protein sequence ID" value="NUW34816.1"/>
    <property type="molecule type" value="Genomic_DNA"/>
</dbReference>
<protein>
    <submittedName>
        <fullName evidence="1">Tetratricopeptide repeat protein</fullName>
    </submittedName>
</protein>
<dbReference type="Proteomes" id="UP000586042">
    <property type="component" value="Unassembled WGS sequence"/>
</dbReference>
<evidence type="ECO:0000313" key="1">
    <source>
        <dbReference type="EMBL" id="NUW34816.1"/>
    </source>
</evidence>
<name>A0A7Y6M5M7_9ACTN</name>
<keyword evidence="2" id="KW-1185">Reference proteome</keyword>
<gene>
    <name evidence="1" type="ORF">HTZ77_25785</name>
</gene>
<dbReference type="RefSeq" id="WP_175592279.1">
    <property type="nucleotide sequence ID" value="NZ_JABWGN010000010.1"/>
</dbReference>
<dbReference type="AlphaFoldDB" id="A0A7Y6M5M7"/>
<accession>A0A7Y6M5M7</accession>
<dbReference type="SUPFAM" id="SSF48452">
    <property type="entry name" value="TPR-like"/>
    <property type="match status" value="4"/>
</dbReference>
<dbReference type="Pfam" id="PF13374">
    <property type="entry name" value="TPR_10"/>
    <property type="match status" value="5"/>
</dbReference>
<organism evidence="1 2">
    <name type="scientific">Nonomuraea montanisoli</name>
    <dbReference type="NCBI Taxonomy" id="2741721"/>
    <lineage>
        <taxon>Bacteria</taxon>
        <taxon>Bacillati</taxon>
        <taxon>Actinomycetota</taxon>
        <taxon>Actinomycetes</taxon>
        <taxon>Streptosporangiales</taxon>
        <taxon>Streptosporangiaceae</taxon>
        <taxon>Nonomuraea</taxon>
    </lineage>
</organism>
<dbReference type="Gene3D" id="1.25.40.10">
    <property type="entry name" value="Tetratricopeptide repeat domain"/>
    <property type="match status" value="4"/>
</dbReference>
<dbReference type="InterPro" id="IPR027417">
    <property type="entry name" value="P-loop_NTPase"/>
</dbReference>
<dbReference type="InterPro" id="IPR011990">
    <property type="entry name" value="TPR-like_helical_dom_sf"/>
</dbReference>